<comment type="caution">
    <text evidence="1">The sequence shown here is derived from an EMBL/GenBank/DDBJ whole genome shotgun (WGS) entry which is preliminary data.</text>
</comment>
<evidence type="ECO:0000313" key="2">
    <source>
        <dbReference type="Proteomes" id="UP000887013"/>
    </source>
</evidence>
<protein>
    <submittedName>
        <fullName evidence="1">Uncharacterized protein</fullName>
    </submittedName>
</protein>
<dbReference type="AlphaFoldDB" id="A0A8X6TTV7"/>
<accession>A0A8X6TTV7</accession>
<dbReference type="Proteomes" id="UP000887013">
    <property type="component" value="Unassembled WGS sequence"/>
</dbReference>
<keyword evidence="2" id="KW-1185">Reference proteome</keyword>
<proteinExistence type="predicted"/>
<name>A0A8X6TTV7_NEPPI</name>
<reference evidence="1" key="1">
    <citation type="submission" date="2020-08" db="EMBL/GenBank/DDBJ databases">
        <title>Multicomponent nature underlies the extraordinary mechanical properties of spider dragline silk.</title>
        <authorList>
            <person name="Kono N."/>
            <person name="Nakamura H."/>
            <person name="Mori M."/>
            <person name="Yoshida Y."/>
            <person name="Ohtoshi R."/>
            <person name="Malay A.D."/>
            <person name="Moran D.A.P."/>
            <person name="Tomita M."/>
            <person name="Numata K."/>
            <person name="Arakawa K."/>
        </authorList>
    </citation>
    <scope>NUCLEOTIDE SEQUENCE</scope>
</reference>
<gene>
    <name evidence="1" type="ORF">NPIL_252401</name>
</gene>
<organism evidence="1 2">
    <name type="scientific">Nephila pilipes</name>
    <name type="common">Giant wood spider</name>
    <name type="synonym">Nephila maculata</name>
    <dbReference type="NCBI Taxonomy" id="299642"/>
    <lineage>
        <taxon>Eukaryota</taxon>
        <taxon>Metazoa</taxon>
        <taxon>Ecdysozoa</taxon>
        <taxon>Arthropoda</taxon>
        <taxon>Chelicerata</taxon>
        <taxon>Arachnida</taxon>
        <taxon>Araneae</taxon>
        <taxon>Araneomorphae</taxon>
        <taxon>Entelegynae</taxon>
        <taxon>Araneoidea</taxon>
        <taxon>Nephilidae</taxon>
        <taxon>Nephila</taxon>
    </lineage>
</organism>
<sequence>MNREEVPELKRNPCRRVFEWHGPGEKPPSTAQWSSGHQRVAARPSTTIFKILYGLTSYVIIFDKKSAEKQPCASSVESCQLNWLTIIKTTYHHPHFFFVPVSDIMSVVLSTLSHACCTRSHSLTSTPKAVIAYLTSHSSNLSASL</sequence>
<dbReference type="EMBL" id="BMAW01110562">
    <property type="protein sequence ID" value="GFT43709.1"/>
    <property type="molecule type" value="Genomic_DNA"/>
</dbReference>
<evidence type="ECO:0000313" key="1">
    <source>
        <dbReference type="EMBL" id="GFT43709.1"/>
    </source>
</evidence>